<gene>
    <name evidence="1" type="ORF">HMN09_00394900</name>
</gene>
<evidence type="ECO:0000313" key="1">
    <source>
        <dbReference type="EMBL" id="KAF7316623.1"/>
    </source>
</evidence>
<proteinExistence type="predicted"/>
<name>A0A8H6WIY9_MYCCL</name>
<reference evidence="1" key="1">
    <citation type="submission" date="2020-05" db="EMBL/GenBank/DDBJ databases">
        <title>Mycena genomes resolve the evolution of fungal bioluminescence.</title>
        <authorList>
            <person name="Tsai I.J."/>
        </authorList>
    </citation>
    <scope>NUCLEOTIDE SEQUENCE</scope>
    <source>
        <strain evidence="1">110903Hualien_Pintung</strain>
    </source>
</reference>
<dbReference type="EMBL" id="JACAZE010000005">
    <property type="protein sequence ID" value="KAF7316623.1"/>
    <property type="molecule type" value="Genomic_DNA"/>
</dbReference>
<comment type="caution">
    <text evidence="1">The sequence shown here is derived from an EMBL/GenBank/DDBJ whole genome shotgun (WGS) entry which is preliminary data.</text>
</comment>
<dbReference type="Proteomes" id="UP000613580">
    <property type="component" value="Unassembled WGS sequence"/>
</dbReference>
<protein>
    <submittedName>
        <fullName evidence="1">Uncharacterized protein</fullName>
    </submittedName>
</protein>
<dbReference type="AlphaFoldDB" id="A0A8H6WIY9"/>
<accession>A0A8H6WIY9</accession>
<sequence>MVHRYDLDEDVSVVDADANTVLDLLAIPDDAAPLFVYLDNFDSLAGRSANGAEALKEFSKNSEEACYSKILGAVLLVSELADSPPSDPGELGLCRTLDLTHHPAFQTAVGFTDDEELTKLDEAFKLAQLLSASPEVRGPSSRIRIGHYFD</sequence>
<keyword evidence="2" id="KW-1185">Reference proteome</keyword>
<organism evidence="1 2">
    <name type="scientific">Mycena chlorophos</name>
    <name type="common">Agaric fungus</name>
    <name type="synonym">Agaricus chlorophos</name>
    <dbReference type="NCBI Taxonomy" id="658473"/>
    <lineage>
        <taxon>Eukaryota</taxon>
        <taxon>Fungi</taxon>
        <taxon>Dikarya</taxon>
        <taxon>Basidiomycota</taxon>
        <taxon>Agaricomycotina</taxon>
        <taxon>Agaricomycetes</taxon>
        <taxon>Agaricomycetidae</taxon>
        <taxon>Agaricales</taxon>
        <taxon>Marasmiineae</taxon>
        <taxon>Mycenaceae</taxon>
        <taxon>Mycena</taxon>
    </lineage>
</organism>
<evidence type="ECO:0000313" key="2">
    <source>
        <dbReference type="Proteomes" id="UP000613580"/>
    </source>
</evidence>